<feature type="compositionally biased region" description="Basic and acidic residues" evidence="5">
    <location>
        <begin position="73"/>
        <end position="84"/>
    </location>
</feature>
<comment type="subcellular location">
    <subcellularLocation>
        <location evidence="1">Membrane</location>
        <topology evidence="1">Multi-pass membrane protein</topology>
    </subcellularLocation>
</comment>
<feature type="region of interest" description="Disordered" evidence="5">
    <location>
        <begin position="215"/>
        <end position="289"/>
    </location>
</feature>
<dbReference type="PANTHER" id="PTHR23502:SF4">
    <property type="entry name" value="MAJOR FACILITATOR SUPERFAMILY (MFS) PROFILE DOMAIN-CONTAINING PROTEIN-RELATED"/>
    <property type="match status" value="1"/>
</dbReference>
<evidence type="ECO:0000256" key="1">
    <source>
        <dbReference type="ARBA" id="ARBA00004141"/>
    </source>
</evidence>
<feature type="compositionally biased region" description="Polar residues" evidence="5">
    <location>
        <begin position="28"/>
        <end position="38"/>
    </location>
</feature>
<evidence type="ECO:0000256" key="6">
    <source>
        <dbReference type="SAM" id="Phobius"/>
    </source>
</evidence>
<evidence type="ECO:0000256" key="4">
    <source>
        <dbReference type="ARBA" id="ARBA00023136"/>
    </source>
</evidence>
<keyword evidence="8" id="KW-1185">Reference proteome</keyword>
<sequence length="725" mass="80881">MSIARPPPGLYEVVQNAISNHQHDRSADTSAPEHQSQAHADGPAASNRGHENERPRKDSADGGGDGVKISLGRRAEKQPARDQPGDGSPVSPTSRRSFPAPSLHGSTVRTPQQRTGPPRSISYNYSISSAQGYTSPGPSRHDESFRQNSQLDEEDPDRVFDFPPATSPFRSALEYHNPEQRERERSIAERKHKRRESGLYDGTWNLNPIKWITESPLGTPREEQPGFHFPDRSETEGGHRTQDSEDERPAAGPSTAVSSPVVQAARLRQSKSMPHIPDESRSPSTPKWGRLRSLLPHIAKAQHRPASTVVPHSVNITDELITGGLATLIVRFWVERDEKGHRRVPALFHRLRIRVTDSLHPMHGHKAVFRIECEYANGAVRWVVYRQLREFLSLHGHYALSKAYNRNIETMPEFPMTTLPYFKFLKDRGSDVGKADFARLQREALENYLVGLIRAVMFHPAVNRLSAFLEIGALTIALAQSGGHQYRAGFLRLEGMAPKPLYGPRAAGWRERKKQRWCCVRESYLVIMEEMGELTVYDVFLIDQDFAIERPVRYRDRPRDRDRGPAQRLGGSMDGAAQRRRLRAPSSRLVFTLSLLVGALSYMGWAVGNDRHMPWIGAVACLALTYFGIAIASATRVAYVIDTHGAHAAHIVALTEAAQDLLVYGSTFFANGVVLSAGVRRTLLAVAALQAACWATCVPVYVFGKRVRSFIARHPRLFSGDLGDS</sequence>
<dbReference type="SUPFAM" id="SSF64268">
    <property type="entry name" value="PX domain"/>
    <property type="match status" value="1"/>
</dbReference>
<dbReference type="CDD" id="cd06093">
    <property type="entry name" value="PX_domain"/>
    <property type="match status" value="1"/>
</dbReference>
<evidence type="ECO:0000256" key="2">
    <source>
        <dbReference type="ARBA" id="ARBA00022692"/>
    </source>
</evidence>
<keyword evidence="3 6" id="KW-1133">Transmembrane helix</keyword>
<dbReference type="AlphaFoldDB" id="A0A2G8RMY9"/>
<organism evidence="7 8">
    <name type="scientific">Ganoderma sinense ZZ0214-1</name>
    <dbReference type="NCBI Taxonomy" id="1077348"/>
    <lineage>
        <taxon>Eukaryota</taxon>
        <taxon>Fungi</taxon>
        <taxon>Dikarya</taxon>
        <taxon>Basidiomycota</taxon>
        <taxon>Agaricomycotina</taxon>
        <taxon>Agaricomycetes</taxon>
        <taxon>Polyporales</taxon>
        <taxon>Polyporaceae</taxon>
        <taxon>Ganoderma</taxon>
    </lineage>
</organism>
<dbReference type="GO" id="GO:0022857">
    <property type="term" value="F:transmembrane transporter activity"/>
    <property type="evidence" value="ECO:0007669"/>
    <property type="project" value="TreeGrafter"/>
</dbReference>
<dbReference type="GO" id="GO:0005886">
    <property type="term" value="C:plasma membrane"/>
    <property type="evidence" value="ECO:0007669"/>
    <property type="project" value="TreeGrafter"/>
</dbReference>
<feature type="transmembrane region" description="Helical" evidence="6">
    <location>
        <begin position="614"/>
        <end position="641"/>
    </location>
</feature>
<dbReference type="Gene3D" id="3.30.1520.10">
    <property type="entry name" value="Phox-like domain"/>
    <property type="match status" value="1"/>
</dbReference>
<dbReference type="GO" id="GO:0035091">
    <property type="term" value="F:phosphatidylinositol binding"/>
    <property type="evidence" value="ECO:0007669"/>
    <property type="project" value="InterPro"/>
</dbReference>
<reference evidence="7 8" key="1">
    <citation type="journal article" date="2015" name="Sci. Rep.">
        <title>Chromosome-level genome map provides insights into diverse defense mechanisms in the medicinal fungus Ganoderma sinense.</title>
        <authorList>
            <person name="Zhu Y."/>
            <person name="Xu J."/>
            <person name="Sun C."/>
            <person name="Zhou S."/>
            <person name="Xu H."/>
            <person name="Nelson D.R."/>
            <person name="Qian J."/>
            <person name="Song J."/>
            <person name="Luo H."/>
            <person name="Xiang L."/>
            <person name="Li Y."/>
            <person name="Xu Z."/>
            <person name="Ji A."/>
            <person name="Wang L."/>
            <person name="Lu S."/>
            <person name="Hayward A."/>
            <person name="Sun W."/>
            <person name="Li X."/>
            <person name="Schwartz D.C."/>
            <person name="Wang Y."/>
            <person name="Chen S."/>
        </authorList>
    </citation>
    <scope>NUCLEOTIDE SEQUENCE [LARGE SCALE GENOMIC DNA]</scope>
    <source>
        <strain evidence="7 8">ZZ0214-1</strain>
    </source>
</reference>
<proteinExistence type="predicted"/>
<evidence type="ECO:0000313" key="8">
    <source>
        <dbReference type="Proteomes" id="UP000230002"/>
    </source>
</evidence>
<comment type="caution">
    <text evidence="7">The sequence shown here is derived from an EMBL/GenBank/DDBJ whole genome shotgun (WGS) entry which is preliminary data.</text>
</comment>
<keyword evidence="2 6" id="KW-0812">Transmembrane</keyword>
<feature type="region of interest" description="Disordered" evidence="5">
    <location>
        <begin position="556"/>
        <end position="580"/>
    </location>
</feature>
<evidence type="ECO:0000313" key="7">
    <source>
        <dbReference type="EMBL" id="PIL22870.1"/>
    </source>
</evidence>
<evidence type="ECO:0000256" key="5">
    <source>
        <dbReference type="SAM" id="MobiDB-lite"/>
    </source>
</evidence>
<accession>A0A2G8RMY9</accession>
<gene>
    <name evidence="7" type="ORF">GSI_15566</name>
</gene>
<dbReference type="InterPro" id="IPR036871">
    <property type="entry name" value="PX_dom_sf"/>
</dbReference>
<evidence type="ECO:0000256" key="3">
    <source>
        <dbReference type="ARBA" id="ARBA00022989"/>
    </source>
</evidence>
<dbReference type="OrthoDB" id="14911at2759"/>
<feature type="transmembrane region" description="Helical" evidence="6">
    <location>
        <begin position="685"/>
        <end position="704"/>
    </location>
</feature>
<dbReference type="Proteomes" id="UP000230002">
    <property type="component" value="Unassembled WGS sequence"/>
</dbReference>
<feature type="compositionally biased region" description="Basic and acidic residues" evidence="5">
    <location>
        <begin position="176"/>
        <end position="189"/>
    </location>
</feature>
<feature type="transmembrane region" description="Helical" evidence="6">
    <location>
        <begin position="589"/>
        <end position="608"/>
    </location>
</feature>
<protein>
    <submittedName>
        <fullName evidence="7">MFS general substrate transporter</fullName>
    </submittedName>
</protein>
<dbReference type="PANTHER" id="PTHR23502">
    <property type="entry name" value="MAJOR FACILITATOR SUPERFAMILY"/>
    <property type="match status" value="1"/>
</dbReference>
<feature type="compositionally biased region" description="Basic and acidic residues" evidence="5">
    <location>
        <begin position="556"/>
        <end position="565"/>
    </location>
</feature>
<feature type="compositionally biased region" description="Basic and acidic residues" evidence="5">
    <location>
        <begin position="48"/>
        <end position="60"/>
    </location>
</feature>
<keyword evidence="4 6" id="KW-0472">Membrane</keyword>
<feature type="compositionally biased region" description="Polar residues" evidence="5">
    <location>
        <begin position="104"/>
        <end position="137"/>
    </location>
</feature>
<dbReference type="STRING" id="1077348.A0A2G8RMY9"/>
<feature type="region of interest" description="Disordered" evidence="5">
    <location>
        <begin position="1"/>
        <end position="195"/>
    </location>
</feature>
<name>A0A2G8RMY9_9APHY</name>
<dbReference type="EMBL" id="AYKW01000069">
    <property type="protein sequence ID" value="PIL22870.1"/>
    <property type="molecule type" value="Genomic_DNA"/>
</dbReference>
<feature type="compositionally biased region" description="Basic and acidic residues" evidence="5">
    <location>
        <begin position="220"/>
        <end position="249"/>
    </location>
</feature>